<dbReference type="VEuPathDB" id="FungiDB:An08g06820"/>
<name>A0AAJ8BUG4_ASPNG</name>
<accession>A0AAJ8BUG4</accession>
<proteinExistence type="predicted"/>
<reference evidence="1" key="1">
    <citation type="submission" date="2025-02" db="EMBL/GenBank/DDBJ databases">
        <authorList>
            <consortium name="NCBI Genome Project"/>
        </authorList>
    </citation>
    <scope>NUCLEOTIDE SEQUENCE</scope>
</reference>
<dbReference type="AlphaFoldDB" id="A0AAJ8BUG4"/>
<gene>
    <name evidence="1" type="ORF">An08g06820</name>
</gene>
<dbReference type="RefSeq" id="XP_059604122.1">
    <property type="nucleotide sequence ID" value="XM_059749152.1"/>
</dbReference>
<dbReference type="GeneID" id="84591718"/>
<sequence>MSQIIINNMYVAITTQLARSFVWGFDMEVKYILSVGG</sequence>
<dbReference type="KEGG" id="ang:An08g06820"/>
<protein>
    <submittedName>
        <fullName evidence="1">Uncharacterized protein</fullName>
    </submittedName>
</protein>
<organism evidence="1">
    <name type="scientific">Aspergillus niger</name>
    <dbReference type="NCBI Taxonomy" id="5061"/>
    <lineage>
        <taxon>Eukaryota</taxon>
        <taxon>Fungi</taxon>
        <taxon>Dikarya</taxon>
        <taxon>Ascomycota</taxon>
        <taxon>Pezizomycotina</taxon>
        <taxon>Eurotiomycetes</taxon>
        <taxon>Eurotiomycetidae</taxon>
        <taxon>Eurotiales</taxon>
        <taxon>Aspergillaceae</taxon>
        <taxon>Aspergillus</taxon>
        <taxon>Aspergillus subgen. Circumdati</taxon>
    </lineage>
</organism>
<evidence type="ECO:0000313" key="1">
    <source>
        <dbReference type="RefSeq" id="XP_059604122.1"/>
    </source>
</evidence>
<reference evidence="1" key="2">
    <citation type="submission" date="2025-08" db="UniProtKB">
        <authorList>
            <consortium name="RefSeq"/>
        </authorList>
    </citation>
    <scope>IDENTIFICATION</scope>
</reference>